<dbReference type="Proteomes" id="UP001057498">
    <property type="component" value="Chromosome"/>
</dbReference>
<gene>
    <name evidence="2" type="primary">apaG</name>
    <name evidence="2" type="ORF">CATMQ487_09090</name>
</gene>
<accession>A0ABN6PG01</accession>
<dbReference type="PROSITE" id="PS51087">
    <property type="entry name" value="APAG"/>
    <property type="match status" value="1"/>
</dbReference>
<evidence type="ECO:0000313" key="3">
    <source>
        <dbReference type="Proteomes" id="UP001057498"/>
    </source>
</evidence>
<proteinExistence type="predicted"/>
<feature type="domain" description="ApaG" evidence="1">
    <location>
        <begin position="1"/>
        <end position="124"/>
    </location>
</feature>
<sequence>MTSHRFRVSVQPQYLPEQSDAAQGVYAYAYTVTVVNEGNQPAQLIARRWLITDGAGHREEVRGLGVVGKQPLLKPGEGFEYSSWTRLATPHGRMEGTFFCMSEDAHWFEAPIAAFELGQAHALH</sequence>
<dbReference type="InterPro" id="IPR050718">
    <property type="entry name" value="ApaG-like"/>
</dbReference>
<dbReference type="SUPFAM" id="SSF110069">
    <property type="entry name" value="ApaG-like"/>
    <property type="match status" value="1"/>
</dbReference>
<protein>
    <submittedName>
        <fullName evidence="2">Protein ApaG</fullName>
    </submittedName>
</protein>
<dbReference type="EMBL" id="AP025730">
    <property type="protein sequence ID" value="BDI03939.1"/>
    <property type="molecule type" value="Genomic_DNA"/>
</dbReference>
<dbReference type="Pfam" id="PF04379">
    <property type="entry name" value="DUF525"/>
    <property type="match status" value="1"/>
</dbReference>
<dbReference type="PANTHER" id="PTHR47191:SF2">
    <property type="entry name" value="OS05G0170800 PROTEIN"/>
    <property type="match status" value="1"/>
</dbReference>
<dbReference type="InterPro" id="IPR007474">
    <property type="entry name" value="ApaG_domain"/>
</dbReference>
<dbReference type="InterPro" id="IPR036767">
    <property type="entry name" value="ApaG_sf"/>
</dbReference>
<organism evidence="2 3">
    <name type="scientific">Sphaerotilus microaerophilus</name>
    <dbReference type="NCBI Taxonomy" id="2914710"/>
    <lineage>
        <taxon>Bacteria</taxon>
        <taxon>Pseudomonadati</taxon>
        <taxon>Pseudomonadota</taxon>
        <taxon>Betaproteobacteria</taxon>
        <taxon>Burkholderiales</taxon>
        <taxon>Sphaerotilaceae</taxon>
        <taxon>Sphaerotilus</taxon>
    </lineage>
</organism>
<reference evidence="2" key="1">
    <citation type="submission" date="2022-04" db="EMBL/GenBank/DDBJ databases">
        <title>Whole genome sequence of Sphaerotilus sp. FB-5.</title>
        <authorList>
            <person name="Takeda M."/>
            <person name="Narihara S."/>
            <person name="Akimoto M."/>
            <person name="Akimoto R."/>
            <person name="Nishiyashiki S."/>
            <person name="Murakami T."/>
        </authorList>
    </citation>
    <scope>NUCLEOTIDE SEQUENCE</scope>
    <source>
        <strain evidence="2">FB-5</strain>
    </source>
</reference>
<name>A0ABN6PG01_9BURK</name>
<keyword evidence="3" id="KW-1185">Reference proteome</keyword>
<dbReference type="Gene3D" id="2.60.40.1470">
    <property type="entry name" value="ApaG domain"/>
    <property type="match status" value="1"/>
</dbReference>
<evidence type="ECO:0000313" key="2">
    <source>
        <dbReference type="EMBL" id="BDI03939.1"/>
    </source>
</evidence>
<dbReference type="RefSeq" id="WP_251972181.1">
    <property type="nucleotide sequence ID" value="NZ_AP025730.1"/>
</dbReference>
<dbReference type="PANTHER" id="PTHR47191">
    <property type="entry name" value="OS05G0170800 PROTEIN"/>
    <property type="match status" value="1"/>
</dbReference>
<dbReference type="NCBIfam" id="NF003967">
    <property type="entry name" value="PRK05461.1"/>
    <property type="match status" value="1"/>
</dbReference>
<evidence type="ECO:0000259" key="1">
    <source>
        <dbReference type="PROSITE" id="PS51087"/>
    </source>
</evidence>